<dbReference type="PANTHER" id="PTHR30329:SF21">
    <property type="entry name" value="LIPOPROTEIN YIAD-RELATED"/>
    <property type="match status" value="1"/>
</dbReference>
<dbReference type="Gene3D" id="3.30.1330.60">
    <property type="entry name" value="OmpA-like domain"/>
    <property type="match status" value="1"/>
</dbReference>
<feature type="compositionally biased region" description="Basic and acidic residues" evidence="10">
    <location>
        <begin position="302"/>
        <end position="316"/>
    </location>
</feature>
<evidence type="ECO:0000256" key="9">
    <source>
        <dbReference type="ARBA" id="ARBA00023237"/>
    </source>
</evidence>
<accession>A0A644VDY4</accession>
<evidence type="ECO:0000256" key="4">
    <source>
        <dbReference type="ARBA" id="ARBA00022692"/>
    </source>
</evidence>
<dbReference type="PRINTS" id="PR01021">
    <property type="entry name" value="OMPADOMAIN"/>
</dbReference>
<dbReference type="CDD" id="cd07185">
    <property type="entry name" value="OmpA_C-like"/>
    <property type="match status" value="1"/>
</dbReference>
<dbReference type="EMBL" id="VSSQ01000278">
    <property type="protein sequence ID" value="MPL89365.1"/>
    <property type="molecule type" value="Genomic_DNA"/>
</dbReference>
<dbReference type="PRINTS" id="PR01023">
    <property type="entry name" value="NAFLGMOTY"/>
</dbReference>
<dbReference type="Gene3D" id="2.40.160.20">
    <property type="match status" value="1"/>
</dbReference>
<evidence type="ECO:0000256" key="10">
    <source>
        <dbReference type="SAM" id="MobiDB-lite"/>
    </source>
</evidence>
<evidence type="ECO:0000256" key="6">
    <source>
        <dbReference type="ARBA" id="ARBA00023065"/>
    </source>
</evidence>
<feature type="region of interest" description="Disordered" evidence="10">
    <location>
        <begin position="243"/>
        <end position="316"/>
    </location>
</feature>
<keyword evidence="4" id="KW-0812">Transmembrane</keyword>
<dbReference type="InterPro" id="IPR036737">
    <property type="entry name" value="OmpA-like_sf"/>
</dbReference>
<keyword evidence="9" id="KW-0998">Cell outer membrane</keyword>
<dbReference type="GO" id="GO:0009279">
    <property type="term" value="C:cell outer membrane"/>
    <property type="evidence" value="ECO:0007669"/>
    <property type="project" value="UniProtKB-SubCell"/>
</dbReference>
<dbReference type="Pfam" id="PF00691">
    <property type="entry name" value="OmpA"/>
    <property type="match status" value="1"/>
</dbReference>
<evidence type="ECO:0000256" key="8">
    <source>
        <dbReference type="ARBA" id="ARBA00023136"/>
    </source>
</evidence>
<dbReference type="GO" id="GO:0006811">
    <property type="term" value="P:monoatomic ion transport"/>
    <property type="evidence" value="ECO:0007669"/>
    <property type="project" value="UniProtKB-KW"/>
</dbReference>
<evidence type="ECO:0000313" key="12">
    <source>
        <dbReference type="EMBL" id="MPL89365.1"/>
    </source>
</evidence>
<evidence type="ECO:0000256" key="1">
    <source>
        <dbReference type="ARBA" id="ARBA00004571"/>
    </source>
</evidence>
<keyword evidence="8" id="KW-0472">Membrane</keyword>
<dbReference type="InterPro" id="IPR050330">
    <property type="entry name" value="Bact_OuterMem_StrucFunc"/>
</dbReference>
<dbReference type="GO" id="GO:0005509">
    <property type="term" value="F:calcium ion binding"/>
    <property type="evidence" value="ECO:0007669"/>
    <property type="project" value="InterPro"/>
</dbReference>
<dbReference type="InterPro" id="IPR006665">
    <property type="entry name" value="OmpA-like"/>
</dbReference>
<keyword evidence="7" id="KW-0626">Porin</keyword>
<keyword evidence="5" id="KW-0732">Signal</keyword>
<dbReference type="Pfam" id="PF02412">
    <property type="entry name" value="TSP_3"/>
    <property type="match status" value="3"/>
</dbReference>
<dbReference type="InterPro" id="IPR028974">
    <property type="entry name" value="TSP_type-3_rpt"/>
</dbReference>
<comment type="caution">
    <text evidence="12">The sequence shown here is derived from an EMBL/GenBank/DDBJ whole genome shotgun (WGS) entry which is preliminary data.</text>
</comment>
<keyword evidence="2" id="KW-0813">Transport</keyword>
<dbReference type="InterPro" id="IPR011250">
    <property type="entry name" value="OMP/PagP_B-barrel"/>
</dbReference>
<comment type="subcellular location">
    <subcellularLocation>
        <location evidence="1">Cell outer membrane</location>
        <topology evidence="1">Multi-pass membrane protein</topology>
    </subcellularLocation>
</comment>
<feature type="compositionally biased region" description="Basic and acidic residues" evidence="10">
    <location>
        <begin position="250"/>
        <end position="261"/>
    </location>
</feature>
<protein>
    <recommendedName>
        <fullName evidence="11">OmpA-like domain-containing protein</fullName>
    </recommendedName>
</protein>
<name>A0A644VDY4_9ZZZZ</name>
<dbReference type="InterPro" id="IPR003367">
    <property type="entry name" value="Thrombospondin_3-like_rpt"/>
</dbReference>
<organism evidence="12">
    <name type="scientific">bioreactor metagenome</name>
    <dbReference type="NCBI Taxonomy" id="1076179"/>
    <lineage>
        <taxon>unclassified sequences</taxon>
        <taxon>metagenomes</taxon>
        <taxon>ecological metagenomes</taxon>
    </lineage>
</organism>
<evidence type="ECO:0000259" key="11">
    <source>
        <dbReference type="PROSITE" id="PS51123"/>
    </source>
</evidence>
<feature type="domain" description="OmpA-like" evidence="11">
    <location>
        <begin position="402"/>
        <end position="517"/>
    </location>
</feature>
<dbReference type="GO" id="GO:0007155">
    <property type="term" value="P:cell adhesion"/>
    <property type="evidence" value="ECO:0007669"/>
    <property type="project" value="InterPro"/>
</dbReference>
<proteinExistence type="predicted"/>
<evidence type="ECO:0000256" key="2">
    <source>
        <dbReference type="ARBA" id="ARBA00022448"/>
    </source>
</evidence>
<gene>
    <name evidence="12" type="ORF">SDC9_35399</name>
</gene>
<dbReference type="PANTHER" id="PTHR30329">
    <property type="entry name" value="STATOR ELEMENT OF FLAGELLAR MOTOR COMPLEX"/>
    <property type="match status" value="1"/>
</dbReference>
<dbReference type="GO" id="GO:0015288">
    <property type="term" value="F:porin activity"/>
    <property type="evidence" value="ECO:0007669"/>
    <property type="project" value="UniProtKB-KW"/>
</dbReference>
<reference evidence="12" key="1">
    <citation type="submission" date="2019-08" db="EMBL/GenBank/DDBJ databases">
        <authorList>
            <person name="Kucharzyk K."/>
            <person name="Murdoch R.W."/>
            <person name="Higgins S."/>
            <person name="Loffler F."/>
        </authorList>
    </citation>
    <scope>NUCLEOTIDE SEQUENCE</scope>
</reference>
<evidence type="ECO:0000256" key="3">
    <source>
        <dbReference type="ARBA" id="ARBA00022452"/>
    </source>
</evidence>
<dbReference type="InterPro" id="IPR006664">
    <property type="entry name" value="OMP_bac"/>
</dbReference>
<evidence type="ECO:0000256" key="5">
    <source>
        <dbReference type="ARBA" id="ARBA00022729"/>
    </source>
</evidence>
<dbReference type="SUPFAM" id="SSF103088">
    <property type="entry name" value="OmpA-like"/>
    <property type="match status" value="1"/>
</dbReference>
<sequence length="517" mass="56883">MKTKKILLTILAGFYSFLLVSQTADNKFALDINLINNEYKGDYGNGLWDFSTAVYPGGGLNLSMYLSPSFNIGLEGSYGNYGYYLSGINRFSVRKFDADLHLDYKFNNGYILSKEAKFYPFLTLGAGLAAYNNNFRPEAERYPARVTDGLDLIIPLGAGLKYQISDRFAMQYKYVYNFTNRDLRDENRGASNPIYQSVDGNDRFGKHVLSFVFTLGKTADKDKDGVPDKRDLCLETPQSVQVDANGCPVDSDKDGVPDYLDKSPNTPAGVKVDQEGRPLDSDKDGVPDYLDKSPNTPAGVKVDSEGRPIDTDKDGVPDYLDKCDKTPAGIKVDANGCPVDSDKDGVPDYLDKSPDTPAGVKVDAEGRPIDTDKDGVADYLDKCPDQFGVAKNKGCPEVKEETKKVFTKALQGIQFEAGKDVIKKTSYPILDMIADIMKLNPAYSLEINGHSDSQGDDNKNLELSQKRADAVKLYLVGKGVNENRMTSKGYGETMPVADNSTAAGRAKNRRVEFKVVF</sequence>
<dbReference type="PROSITE" id="PS51123">
    <property type="entry name" value="OMPA_2"/>
    <property type="match status" value="1"/>
</dbReference>
<dbReference type="GO" id="GO:0046930">
    <property type="term" value="C:pore complex"/>
    <property type="evidence" value="ECO:0007669"/>
    <property type="project" value="UniProtKB-KW"/>
</dbReference>
<keyword evidence="6" id="KW-0406">Ion transport</keyword>
<feature type="compositionally biased region" description="Basic and acidic residues" evidence="10">
    <location>
        <begin position="272"/>
        <end position="291"/>
    </location>
</feature>
<keyword evidence="3" id="KW-1134">Transmembrane beta strand</keyword>
<dbReference type="AlphaFoldDB" id="A0A644VDY4"/>
<evidence type="ECO:0000256" key="7">
    <source>
        <dbReference type="ARBA" id="ARBA00023114"/>
    </source>
</evidence>
<dbReference type="SUPFAM" id="SSF103647">
    <property type="entry name" value="TSP type-3 repeat"/>
    <property type="match status" value="2"/>
</dbReference>
<dbReference type="SUPFAM" id="SSF56925">
    <property type="entry name" value="OMPA-like"/>
    <property type="match status" value="1"/>
</dbReference>